<keyword evidence="1" id="KW-0732">Signal</keyword>
<dbReference type="RefSeq" id="WP_188935279.1">
    <property type="nucleotide sequence ID" value="NZ_BMJC01000004.1"/>
</dbReference>
<dbReference type="AlphaFoldDB" id="A0A8J2XUW0"/>
<gene>
    <name evidence="2" type="ORF">GCM10011511_41310</name>
</gene>
<name>A0A8J2XUW0_9BACT</name>
<evidence type="ECO:0000256" key="1">
    <source>
        <dbReference type="SAM" id="SignalP"/>
    </source>
</evidence>
<protein>
    <submittedName>
        <fullName evidence="2">Uncharacterized protein</fullName>
    </submittedName>
</protein>
<sequence>MKRFIISLVMISSVILLFHACAKKNISGDAGNLVLGSYVTLDSTINGILDVGNSASTVSIMIGKYVGNPVATINIYVATGKNSEDTTGWKFIKSVAYSNGEVLSVSTAELAKALGANPAPGNKYILQNQVVTTDGRKFSTYNTPDTYNSFPAYHMGLTWYATAVCSFTGHMAGDYYLTKDVWNDYGATPSNPVLVPKAVVDGPGANQISIWVYPGAPAGGVETAPMIVDVNPATGSATIEKSDIGNYGSASSETIVTGTGFVFDCVGVIDLTITFNYGGSIYANQEMLLQKNP</sequence>
<feature type="signal peptide" evidence="1">
    <location>
        <begin position="1"/>
        <end position="22"/>
    </location>
</feature>
<accession>A0A8J2XUW0</accession>
<feature type="chain" id="PRO_5035286967" evidence="1">
    <location>
        <begin position="23"/>
        <end position="293"/>
    </location>
</feature>
<comment type="caution">
    <text evidence="2">The sequence shown here is derived from an EMBL/GenBank/DDBJ whole genome shotgun (WGS) entry which is preliminary data.</text>
</comment>
<evidence type="ECO:0000313" key="2">
    <source>
        <dbReference type="EMBL" id="GGB13369.1"/>
    </source>
</evidence>
<dbReference type="Proteomes" id="UP000607559">
    <property type="component" value="Unassembled WGS sequence"/>
</dbReference>
<reference evidence="2" key="1">
    <citation type="journal article" date="2014" name="Int. J. Syst. Evol. Microbiol.">
        <title>Complete genome sequence of Corynebacterium casei LMG S-19264T (=DSM 44701T), isolated from a smear-ripened cheese.</title>
        <authorList>
            <consortium name="US DOE Joint Genome Institute (JGI-PGF)"/>
            <person name="Walter F."/>
            <person name="Albersmeier A."/>
            <person name="Kalinowski J."/>
            <person name="Ruckert C."/>
        </authorList>
    </citation>
    <scope>NUCLEOTIDE SEQUENCE</scope>
    <source>
        <strain evidence="2">CGMCC 1.15448</strain>
    </source>
</reference>
<reference evidence="2" key="2">
    <citation type="submission" date="2020-09" db="EMBL/GenBank/DDBJ databases">
        <authorList>
            <person name="Sun Q."/>
            <person name="Zhou Y."/>
        </authorList>
    </citation>
    <scope>NUCLEOTIDE SEQUENCE</scope>
    <source>
        <strain evidence="2">CGMCC 1.15448</strain>
    </source>
</reference>
<evidence type="ECO:0000313" key="3">
    <source>
        <dbReference type="Proteomes" id="UP000607559"/>
    </source>
</evidence>
<organism evidence="2 3">
    <name type="scientific">Puia dinghuensis</name>
    <dbReference type="NCBI Taxonomy" id="1792502"/>
    <lineage>
        <taxon>Bacteria</taxon>
        <taxon>Pseudomonadati</taxon>
        <taxon>Bacteroidota</taxon>
        <taxon>Chitinophagia</taxon>
        <taxon>Chitinophagales</taxon>
        <taxon>Chitinophagaceae</taxon>
        <taxon>Puia</taxon>
    </lineage>
</organism>
<keyword evidence="3" id="KW-1185">Reference proteome</keyword>
<dbReference type="EMBL" id="BMJC01000004">
    <property type="protein sequence ID" value="GGB13369.1"/>
    <property type="molecule type" value="Genomic_DNA"/>
</dbReference>
<proteinExistence type="predicted"/>